<evidence type="ECO:0000259" key="3">
    <source>
        <dbReference type="SMART" id="SM00939"/>
    </source>
</evidence>
<dbReference type="InterPro" id="IPR000383">
    <property type="entry name" value="Xaa-Pro-like_dom"/>
</dbReference>
<dbReference type="EMBL" id="JAPDDP010000001">
    <property type="protein sequence ID" value="MDA0178676.1"/>
    <property type="molecule type" value="Genomic_DNA"/>
</dbReference>
<evidence type="ECO:0000256" key="2">
    <source>
        <dbReference type="SAM" id="SignalP"/>
    </source>
</evidence>
<feature type="signal peptide" evidence="2">
    <location>
        <begin position="1"/>
        <end position="27"/>
    </location>
</feature>
<gene>
    <name evidence="4" type="ORF">OJ997_00090</name>
</gene>
<dbReference type="InterPro" id="IPR005674">
    <property type="entry name" value="CocE/Ser_esterase"/>
</dbReference>
<dbReference type="RefSeq" id="WP_270022930.1">
    <property type="nucleotide sequence ID" value="NZ_JAPDDP010000001.1"/>
</dbReference>
<name>A0A9X3N6J3_9ACTN</name>
<dbReference type="SUPFAM" id="SSF49785">
    <property type="entry name" value="Galactose-binding domain-like"/>
    <property type="match status" value="1"/>
</dbReference>
<proteinExistence type="predicted"/>
<dbReference type="AlphaFoldDB" id="A0A9X3N6J3"/>
<protein>
    <submittedName>
        <fullName evidence="4">CocE/NonD family hydrolase</fullName>
    </submittedName>
</protein>
<dbReference type="Pfam" id="PF08530">
    <property type="entry name" value="PepX_C"/>
    <property type="match status" value="1"/>
</dbReference>
<dbReference type="InterPro" id="IPR029058">
    <property type="entry name" value="AB_hydrolase_fold"/>
</dbReference>
<evidence type="ECO:0000313" key="5">
    <source>
        <dbReference type="Proteomes" id="UP001147653"/>
    </source>
</evidence>
<evidence type="ECO:0000313" key="4">
    <source>
        <dbReference type="EMBL" id="MDA0178676.1"/>
    </source>
</evidence>
<dbReference type="SMART" id="SM00939">
    <property type="entry name" value="PepX_C"/>
    <property type="match status" value="1"/>
</dbReference>
<dbReference type="Gene3D" id="2.60.120.260">
    <property type="entry name" value="Galactose-binding domain-like"/>
    <property type="match status" value="1"/>
</dbReference>
<feature type="domain" description="Xaa-Pro dipeptidyl-peptidase C-terminal" evidence="3">
    <location>
        <begin position="372"/>
        <end position="661"/>
    </location>
</feature>
<evidence type="ECO:0000256" key="1">
    <source>
        <dbReference type="ARBA" id="ARBA00022801"/>
    </source>
</evidence>
<dbReference type="GO" id="GO:0008239">
    <property type="term" value="F:dipeptidyl-peptidase activity"/>
    <property type="evidence" value="ECO:0007669"/>
    <property type="project" value="InterPro"/>
</dbReference>
<keyword evidence="2" id="KW-0732">Signal</keyword>
<sequence length="799" mass="84431">MGLKFRGLVAGALTLATLGLGGGVAQAQSPTVTVGADGKTAPVFDYTQATKERVWIPVANTDTDSDGVIDRIAIDIIRPKESGPAVKVPAIIDPSPYYTSNGRGNEAQRIITNANGTLDRFPLFYDNYFVPRGYAFIAAHSLGTAFSTGCVNHGGPTDIAGFKAVVDWLNGRVPGYTSMTGTTASTATWHNGSSAMIGKSYDGTFANGTAATGVDGLKTIVPISAISAWYNYSRTAGIRHNNNYPSGLSSGIAGVNADTGARPPLIQTPTGEVTRQTFCGPVRNAMDQLDGDEHGDINEYWRDRDHNKDANKVKASVFVVHGFQDDNVRMDHVGLWWEALKANNVRLKMWLLRAGHTDPFEQRRAEWVDTLHRWFDQELQGINNGIGAEPAVTIEDAPNVWKNYASWPIPGTQNTDVFLRAGADAAGAGTLGGISGGSADTLTFQNTGANIAENTLMGTPEGQQTNRRVFISPVLTKDVRLSGTAVLKLRAALGTEQSNLSAVIADIGTSTQTSRSGDGVTTPANAPRTCWGATSTDANPCPTLGSTCTTTGIGIDNACYAEATKIISDVPQWRVTRGTLDSRQRESYWYADAKAVVPGAFNDYTIPLQPTEHIFKAGNRISIIVTANLYGQGTSAQQPTLPSAVSAAQPITIDTRASKISLPIVGGTVAMTESGAFTDPTAPVGGVVPATLSLTLGAPATFAPFTPGVTKEYTATSEANVISTAGNATLSVSEPGHLTNGAFSLAEPLRVEFGKSTWAGPTSNEKVGITFKQLIKDKDPLRTGSYSKTLTFTLSTTQP</sequence>
<dbReference type="InterPro" id="IPR013736">
    <property type="entry name" value="Xaa-Pro_dipept_C"/>
</dbReference>
<dbReference type="Proteomes" id="UP001147653">
    <property type="component" value="Unassembled WGS sequence"/>
</dbReference>
<dbReference type="Pfam" id="PF02129">
    <property type="entry name" value="Peptidase_S15"/>
    <property type="match status" value="1"/>
</dbReference>
<keyword evidence="1 4" id="KW-0378">Hydrolase</keyword>
<dbReference type="InterPro" id="IPR008979">
    <property type="entry name" value="Galactose-bd-like_sf"/>
</dbReference>
<dbReference type="SUPFAM" id="SSF53474">
    <property type="entry name" value="alpha/beta-Hydrolases"/>
    <property type="match status" value="1"/>
</dbReference>
<keyword evidence="5" id="KW-1185">Reference proteome</keyword>
<feature type="chain" id="PRO_5040787808" evidence="2">
    <location>
        <begin position="28"/>
        <end position="799"/>
    </location>
</feature>
<dbReference type="Gene3D" id="3.40.50.1820">
    <property type="entry name" value="alpha/beta hydrolase"/>
    <property type="match status" value="2"/>
</dbReference>
<organism evidence="4 5">
    <name type="scientific">Solirubrobacter phytolaccae</name>
    <dbReference type="NCBI Taxonomy" id="1404360"/>
    <lineage>
        <taxon>Bacteria</taxon>
        <taxon>Bacillati</taxon>
        <taxon>Actinomycetota</taxon>
        <taxon>Thermoleophilia</taxon>
        <taxon>Solirubrobacterales</taxon>
        <taxon>Solirubrobacteraceae</taxon>
        <taxon>Solirubrobacter</taxon>
    </lineage>
</organism>
<comment type="caution">
    <text evidence="4">The sequence shown here is derived from an EMBL/GenBank/DDBJ whole genome shotgun (WGS) entry which is preliminary data.</text>
</comment>
<dbReference type="NCBIfam" id="TIGR00976">
    <property type="entry name" value="CocE_NonD"/>
    <property type="match status" value="1"/>
</dbReference>
<reference evidence="4" key="1">
    <citation type="submission" date="2022-10" db="EMBL/GenBank/DDBJ databases">
        <title>The WGS of Solirubrobacter phytolaccae KCTC 29190.</title>
        <authorList>
            <person name="Jiang Z."/>
        </authorList>
    </citation>
    <scope>NUCLEOTIDE SEQUENCE</scope>
    <source>
        <strain evidence="4">KCTC 29190</strain>
    </source>
</reference>
<accession>A0A9X3N6J3</accession>